<evidence type="ECO:0000313" key="2">
    <source>
        <dbReference type="EMBL" id="CBY35254.1"/>
    </source>
</evidence>
<gene>
    <name evidence="2" type="ORF">GSOID_T00027060001</name>
</gene>
<reference evidence="2" key="1">
    <citation type="journal article" date="2010" name="Science">
        <title>Plasticity of animal genome architecture unmasked by rapid evolution of a pelagic tunicate.</title>
        <authorList>
            <person name="Denoeud F."/>
            <person name="Henriet S."/>
            <person name="Mungpakdee S."/>
            <person name="Aury J.M."/>
            <person name="Da Silva C."/>
            <person name="Brinkmann H."/>
            <person name="Mikhaleva J."/>
            <person name="Olsen L.C."/>
            <person name="Jubin C."/>
            <person name="Canestro C."/>
            <person name="Bouquet J.M."/>
            <person name="Danks G."/>
            <person name="Poulain J."/>
            <person name="Campsteijn C."/>
            <person name="Adamski M."/>
            <person name="Cross I."/>
            <person name="Yadetie F."/>
            <person name="Muffato M."/>
            <person name="Louis A."/>
            <person name="Butcher S."/>
            <person name="Tsagkogeorga G."/>
            <person name="Konrad A."/>
            <person name="Singh S."/>
            <person name="Jensen M.F."/>
            <person name="Cong E.H."/>
            <person name="Eikeseth-Otteraa H."/>
            <person name="Noel B."/>
            <person name="Anthouard V."/>
            <person name="Porcel B.M."/>
            <person name="Kachouri-Lafond R."/>
            <person name="Nishino A."/>
            <person name="Ugolini M."/>
            <person name="Chourrout P."/>
            <person name="Nishida H."/>
            <person name="Aasland R."/>
            <person name="Huzurbazar S."/>
            <person name="Westhof E."/>
            <person name="Delsuc F."/>
            <person name="Lehrach H."/>
            <person name="Reinhardt R."/>
            <person name="Weissenbach J."/>
            <person name="Roy S.W."/>
            <person name="Artiguenave F."/>
            <person name="Postlethwait J.H."/>
            <person name="Manak J.R."/>
            <person name="Thompson E.M."/>
            <person name="Jaillon O."/>
            <person name="Du Pasquier L."/>
            <person name="Boudinot P."/>
            <person name="Liberles D.A."/>
            <person name="Volff J.N."/>
            <person name="Philippe H."/>
            <person name="Lenhard B."/>
            <person name="Roest Crollius H."/>
            <person name="Wincker P."/>
            <person name="Chourrout D."/>
        </authorList>
    </citation>
    <scope>NUCLEOTIDE SEQUENCE [LARGE SCALE GENOMIC DNA]</scope>
</reference>
<dbReference type="Pfam" id="PF06911">
    <property type="entry name" value="Senescence"/>
    <property type="match status" value="1"/>
</dbReference>
<dbReference type="GO" id="GO:0051301">
    <property type="term" value="P:cell division"/>
    <property type="evidence" value="ECO:0007669"/>
    <property type="project" value="TreeGrafter"/>
</dbReference>
<dbReference type="InterPro" id="IPR045036">
    <property type="entry name" value="Spartin-like"/>
</dbReference>
<protein>
    <recommendedName>
        <fullName evidence="1">Senescence domain-containing protein</fullName>
    </recommendedName>
</protein>
<dbReference type="GO" id="GO:0005886">
    <property type="term" value="C:plasma membrane"/>
    <property type="evidence" value="ECO:0007669"/>
    <property type="project" value="TreeGrafter"/>
</dbReference>
<dbReference type="PANTHER" id="PTHR21068">
    <property type="entry name" value="SPARTIN"/>
    <property type="match status" value="1"/>
</dbReference>
<dbReference type="InterPro" id="IPR009686">
    <property type="entry name" value="Senescence/spartin_C"/>
</dbReference>
<dbReference type="EMBL" id="FN654605">
    <property type="protein sequence ID" value="CBY35254.1"/>
    <property type="molecule type" value="Genomic_DNA"/>
</dbReference>
<feature type="domain" description="Senescence" evidence="1">
    <location>
        <begin position="154"/>
        <end position="341"/>
    </location>
</feature>
<sequence>MSLYPNLAEEIPIRRDEEEESEDVTIVLQIPDGSVEVTYVRSNAPIATEFPTISVEDSPLGPVLKFNSQKIVLDQSIFVLHYDLEMYCIGGWQGPIDGTDYHLLLKLINPSEDLIVSTSCIFMNNARYKCLFSDEQIGPQAQEAGDIGDKVSAGILYAADGLSKGISWAGDKSKAMMEGRAQNYVETTPALSNPKEVSPGWKKTAEVASVGTKYVAKGTGYLASAIGHVATYAGGKIADKVQEKYGAKDEKGETSSTWRNTTKIIGGALAGYGKVWEALEHSGKKIAVASRDTTAKVVSHRSGEAAGEVTYNSMNVGVNLTKTFFHIEDMGMKKICKTVGKSAAKNYLQKHLDAKKTRDNQQISQNQPMAIMQ</sequence>
<accession>E4YIE3</accession>
<dbReference type="AlphaFoldDB" id="E4YIE3"/>
<evidence type="ECO:0000259" key="1">
    <source>
        <dbReference type="Pfam" id="PF06911"/>
    </source>
</evidence>
<name>E4YIE3_OIKDI</name>
<proteinExistence type="predicted"/>
<dbReference type="Proteomes" id="UP000011014">
    <property type="component" value="Unassembled WGS sequence"/>
</dbReference>
<dbReference type="PANTHER" id="PTHR21068:SF43">
    <property type="entry name" value="SPARTIN"/>
    <property type="match status" value="1"/>
</dbReference>
<organism evidence="2">
    <name type="scientific">Oikopleura dioica</name>
    <name type="common">Tunicate</name>
    <dbReference type="NCBI Taxonomy" id="34765"/>
    <lineage>
        <taxon>Eukaryota</taxon>
        <taxon>Metazoa</taxon>
        <taxon>Chordata</taxon>
        <taxon>Tunicata</taxon>
        <taxon>Appendicularia</taxon>
        <taxon>Copelata</taxon>
        <taxon>Oikopleuridae</taxon>
        <taxon>Oikopleura</taxon>
    </lineage>
</organism>